<comment type="caution">
    <text evidence="2">The sequence shown here is derived from an EMBL/GenBank/DDBJ whole genome shotgun (WGS) entry which is preliminary data.</text>
</comment>
<sequence>MWTTLKQALADQWKAVRAGGDAGEVSSDVLWTALLAAGAVVAAGILVAVIIEAVNGISL</sequence>
<accession>A0A543AS11</accession>
<name>A0A543AS11_9ACTN</name>
<gene>
    <name evidence="2" type="ORF">FB566_0862</name>
</gene>
<keyword evidence="1" id="KW-1133">Transmembrane helix</keyword>
<protein>
    <submittedName>
        <fullName evidence="2">Uncharacterized protein</fullName>
    </submittedName>
</protein>
<dbReference type="AlphaFoldDB" id="A0A543AS11"/>
<evidence type="ECO:0000313" key="3">
    <source>
        <dbReference type="Proteomes" id="UP000317043"/>
    </source>
</evidence>
<keyword evidence="3" id="KW-1185">Reference proteome</keyword>
<proteinExistence type="predicted"/>
<evidence type="ECO:0000313" key="2">
    <source>
        <dbReference type="EMBL" id="TQL75364.1"/>
    </source>
</evidence>
<organism evidence="2 3">
    <name type="scientific">Stackebrandtia endophytica</name>
    <dbReference type="NCBI Taxonomy" id="1496996"/>
    <lineage>
        <taxon>Bacteria</taxon>
        <taxon>Bacillati</taxon>
        <taxon>Actinomycetota</taxon>
        <taxon>Actinomycetes</taxon>
        <taxon>Glycomycetales</taxon>
        <taxon>Glycomycetaceae</taxon>
        <taxon>Stackebrandtia</taxon>
    </lineage>
</organism>
<evidence type="ECO:0000256" key="1">
    <source>
        <dbReference type="SAM" id="Phobius"/>
    </source>
</evidence>
<keyword evidence="1" id="KW-0472">Membrane</keyword>
<dbReference type="RefSeq" id="WP_142035159.1">
    <property type="nucleotide sequence ID" value="NZ_JBHTGS010000001.1"/>
</dbReference>
<reference evidence="2 3" key="1">
    <citation type="submission" date="2019-06" db="EMBL/GenBank/DDBJ databases">
        <title>Sequencing the genomes of 1000 actinobacteria strains.</title>
        <authorList>
            <person name="Klenk H.-P."/>
        </authorList>
    </citation>
    <scope>NUCLEOTIDE SEQUENCE [LARGE SCALE GENOMIC DNA]</scope>
    <source>
        <strain evidence="2 3">DSM 45928</strain>
    </source>
</reference>
<dbReference type="EMBL" id="VFOW01000001">
    <property type="protein sequence ID" value="TQL75364.1"/>
    <property type="molecule type" value="Genomic_DNA"/>
</dbReference>
<keyword evidence="1" id="KW-0812">Transmembrane</keyword>
<feature type="transmembrane region" description="Helical" evidence="1">
    <location>
        <begin position="29"/>
        <end position="51"/>
    </location>
</feature>
<dbReference type="InParanoid" id="A0A543AS11"/>
<dbReference type="Proteomes" id="UP000317043">
    <property type="component" value="Unassembled WGS sequence"/>
</dbReference>